<dbReference type="EMBL" id="KN835146">
    <property type="protein sequence ID" value="KIK47501.1"/>
    <property type="molecule type" value="Genomic_DNA"/>
</dbReference>
<dbReference type="InParanoid" id="A0A0D0B0Q9"/>
<dbReference type="OrthoDB" id="10525303at2759"/>
<dbReference type="AlphaFoldDB" id="A0A0D0B0Q9"/>
<organism evidence="1 2">
    <name type="scientific">Suillus luteus UH-Slu-Lm8-n1</name>
    <dbReference type="NCBI Taxonomy" id="930992"/>
    <lineage>
        <taxon>Eukaryota</taxon>
        <taxon>Fungi</taxon>
        <taxon>Dikarya</taxon>
        <taxon>Basidiomycota</taxon>
        <taxon>Agaricomycotina</taxon>
        <taxon>Agaricomycetes</taxon>
        <taxon>Agaricomycetidae</taxon>
        <taxon>Boletales</taxon>
        <taxon>Suillineae</taxon>
        <taxon>Suillaceae</taxon>
        <taxon>Suillus</taxon>
    </lineage>
</organism>
<accession>A0A0D0B0Q9</accession>
<keyword evidence="2" id="KW-1185">Reference proteome</keyword>
<reference evidence="1 2" key="1">
    <citation type="submission" date="2014-04" db="EMBL/GenBank/DDBJ databases">
        <authorList>
            <consortium name="DOE Joint Genome Institute"/>
            <person name="Kuo A."/>
            <person name="Ruytinx J."/>
            <person name="Rineau F."/>
            <person name="Colpaert J."/>
            <person name="Kohler A."/>
            <person name="Nagy L.G."/>
            <person name="Floudas D."/>
            <person name="Copeland A."/>
            <person name="Barry K.W."/>
            <person name="Cichocki N."/>
            <person name="Veneault-Fourrey C."/>
            <person name="LaButti K."/>
            <person name="Lindquist E.A."/>
            <person name="Lipzen A."/>
            <person name="Lundell T."/>
            <person name="Morin E."/>
            <person name="Murat C."/>
            <person name="Sun H."/>
            <person name="Tunlid A."/>
            <person name="Henrissat B."/>
            <person name="Grigoriev I.V."/>
            <person name="Hibbett D.S."/>
            <person name="Martin F."/>
            <person name="Nordberg H.P."/>
            <person name="Cantor M.N."/>
            <person name="Hua S.X."/>
        </authorList>
    </citation>
    <scope>NUCLEOTIDE SEQUENCE [LARGE SCALE GENOMIC DNA]</scope>
    <source>
        <strain evidence="1 2">UH-Slu-Lm8-n1</strain>
    </source>
</reference>
<reference evidence="2" key="2">
    <citation type="submission" date="2015-01" db="EMBL/GenBank/DDBJ databases">
        <title>Evolutionary Origins and Diversification of the Mycorrhizal Mutualists.</title>
        <authorList>
            <consortium name="DOE Joint Genome Institute"/>
            <consortium name="Mycorrhizal Genomics Consortium"/>
            <person name="Kohler A."/>
            <person name="Kuo A."/>
            <person name="Nagy L.G."/>
            <person name="Floudas D."/>
            <person name="Copeland A."/>
            <person name="Barry K.W."/>
            <person name="Cichocki N."/>
            <person name="Veneault-Fourrey C."/>
            <person name="LaButti K."/>
            <person name="Lindquist E.A."/>
            <person name="Lipzen A."/>
            <person name="Lundell T."/>
            <person name="Morin E."/>
            <person name="Murat C."/>
            <person name="Riley R."/>
            <person name="Ohm R."/>
            <person name="Sun H."/>
            <person name="Tunlid A."/>
            <person name="Henrissat B."/>
            <person name="Grigoriev I.V."/>
            <person name="Hibbett D.S."/>
            <person name="Martin F."/>
        </authorList>
    </citation>
    <scope>NUCLEOTIDE SEQUENCE [LARGE SCALE GENOMIC DNA]</scope>
    <source>
        <strain evidence="2">UH-Slu-Lm8-n1</strain>
    </source>
</reference>
<evidence type="ECO:0000313" key="1">
    <source>
        <dbReference type="EMBL" id="KIK47501.1"/>
    </source>
</evidence>
<protein>
    <submittedName>
        <fullName evidence="1">Uncharacterized protein</fullName>
    </submittedName>
</protein>
<dbReference type="HOGENOM" id="CLU_1448625_0_0_1"/>
<sequence length="187" mass="20940">MVRSAVRHLHRCSISHCHASPRLRHLFCEIPFLDADCRSTTDPTEGMAFCLVLHYVLYLVGIPNTTLFELCSVNAVAFPGSVLCDINNSFLRCEIISQVLLLMMVSAWRPDRLSRTVVSVCRISRYLSSGSSRSVQDHECGMRALLCNYLGCLYFTEPRHSQFTENDNSMAVESSVQEIPVSAFAAT</sequence>
<proteinExistence type="predicted"/>
<dbReference type="Proteomes" id="UP000054485">
    <property type="component" value="Unassembled WGS sequence"/>
</dbReference>
<evidence type="ECO:0000313" key="2">
    <source>
        <dbReference type="Proteomes" id="UP000054485"/>
    </source>
</evidence>
<gene>
    <name evidence="1" type="ORF">CY34DRAFT_230222</name>
</gene>
<name>A0A0D0B0Q9_9AGAM</name>